<evidence type="ECO:0000313" key="2">
    <source>
        <dbReference type="EMBL" id="GLD72740.1"/>
    </source>
</evidence>
<feature type="compositionally biased region" description="Polar residues" evidence="1">
    <location>
        <begin position="12"/>
        <end position="22"/>
    </location>
</feature>
<dbReference type="EMBL" id="BRZM01001199">
    <property type="protein sequence ID" value="GLD72740.1"/>
    <property type="molecule type" value="Genomic_DNA"/>
</dbReference>
<protein>
    <submittedName>
        <fullName evidence="2">Nardilysin-like protein</fullName>
    </submittedName>
</protein>
<dbReference type="Proteomes" id="UP001279410">
    <property type="component" value="Unassembled WGS sequence"/>
</dbReference>
<reference evidence="2" key="1">
    <citation type="submission" date="2022-08" db="EMBL/GenBank/DDBJ databases">
        <title>Genome sequencing of akame (Lates japonicus).</title>
        <authorList>
            <person name="Hashiguchi Y."/>
            <person name="Takahashi H."/>
        </authorList>
    </citation>
    <scope>NUCLEOTIDE SEQUENCE</scope>
    <source>
        <strain evidence="2">Kochi</strain>
    </source>
</reference>
<evidence type="ECO:0000256" key="1">
    <source>
        <dbReference type="SAM" id="MobiDB-lite"/>
    </source>
</evidence>
<dbReference type="EMBL" id="BRZM01001201">
    <property type="protein sequence ID" value="GLD72744.1"/>
    <property type="molecule type" value="Genomic_DNA"/>
</dbReference>
<dbReference type="AlphaFoldDB" id="A0AAD3NJB1"/>
<accession>A0AAD3NJB1</accession>
<proteinExistence type="predicted"/>
<feature type="non-terminal residue" evidence="2">
    <location>
        <position position="1"/>
    </location>
</feature>
<evidence type="ECO:0000313" key="4">
    <source>
        <dbReference type="Proteomes" id="UP001279410"/>
    </source>
</evidence>
<comment type="caution">
    <text evidence="2">The sequence shown here is derived from an EMBL/GenBank/DDBJ whole genome shotgun (WGS) entry which is preliminary data.</text>
</comment>
<keyword evidence="4" id="KW-1185">Reference proteome</keyword>
<organism evidence="2 4">
    <name type="scientific">Lates japonicus</name>
    <name type="common">Japanese lates</name>
    <dbReference type="NCBI Taxonomy" id="270547"/>
    <lineage>
        <taxon>Eukaryota</taxon>
        <taxon>Metazoa</taxon>
        <taxon>Chordata</taxon>
        <taxon>Craniata</taxon>
        <taxon>Vertebrata</taxon>
        <taxon>Euteleostomi</taxon>
        <taxon>Actinopterygii</taxon>
        <taxon>Neopterygii</taxon>
        <taxon>Teleostei</taxon>
        <taxon>Neoteleostei</taxon>
        <taxon>Acanthomorphata</taxon>
        <taxon>Carangaria</taxon>
        <taxon>Carangaria incertae sedis</taxon>
        <taxon>Centropomidae</taxon>
        <taxon>Lates</taxon>
    </lineage>
</organism>
<gene>
    <name evidence="2" type="ORF">AKAME5_002406500</name>
    <name evidence="3" type="ORF">AKAME5_002406900</name>
</gene>
<sequence length="73" mass="7774">VVGFGVEENDPPDQSVTCSPESPDNPPSSAYGEVSELTFLLASSPSLQDATLITDIRAFTSSLPLHPYHKILS</sequence>
<evidence type="ECO:0000313" key="3">
    <source>
        <dbReference type="EMBL" id="GLD72744.1"/>
    </source>
</evidence>
<feature type="region of interest" description="Disordered" evidence="1">
    <location>
        <begin position="1"/>
        <end position="31"/>
    </location>
</feature>
<name>A0AAD3NJB1_LATJO</name>